<evidence type="ECO:0000256" key="10">
    <source>
        <dbReference type="ARBA" id="ARBA00023180"/>
    </source>
</evidence>
<dbReference type="GO" id="GO:0004557">
    <property type="term" value="F:alpha-galactosidase activity"/>
    <property type="evidence" value="ECO:0007669"/>
    <property type="project" value="UniProtKB-EC"/>
</dbReference>
<evidence type="ECO:0000256" key="7">
    <source>
        <dbReference type="ARBA" id="ARBA00022729"/>
    </source>
</evidence>
<keyword evidence="8 12" id="KW-0378">Hydrolase</keyword>
<dbReference type="GO" id="GO:0005576">
    <property type="term" value="C:extracellular region"/>
    <property type="evidence" value="ECO:0007669"/>
    <property type="project" value="UniProtKB-SubCell"/>
</dbReference>
<dbReference type="PRINTS" id="PR00740">
    <property type="entry name" value="GLHYDRLASE27"/>
</dbReference>
<dbReference type="EC" id="3.2.1.22" evidence="5 12"/>
<dbReference type="SUPFAM" id="SSF51445">
    <property type="entry name" value="(Trans)glycosidases"/>
    <property type="match status" value="1"/>
</dbReference>
<evidence type="ECO:0000259" key="14">
    <source>
        <dbReference type="Pfam" id="PF17801"/>
    </source>
</evidence>
<dbReference type="InterPro" id="IPR000111">
    <property type="entry name" value="Glyco_hydro_27/36_CS"/>
</dbReference>
<keyword evidence="7 13" id="KW-0732">Signal</keyword>
<evidence type="ECO:0000256" key="13">
    <source>
        <dbReference type="SAM" id="SignalP"/>
    </source>
</evidence>
<dbReference type="EMBL" id="JAACFV010000017">
    <property type="protein sequence ID" value="KAF7511749.1"/>
    <property type="molecule type" value="Genomic_DNA"/>
</dbReference>
<dbReference type="OrthoDB" id="5795902at2759"/>
<comment type="subcellular location">
    <subcellularLocation>
        <location evidence="3">Secreted</location>
    </subcellularLocation>
</comment>
<dbReference type="Proteomes" id="UP000606974">
    <property type="component" value="Unassembled WGS sequence"/>
</dbReference>
<dbReference type="CDD" id="cd14792">
    <property type="entry name" value="GH27"/>
    <property type="match status" value="1"/>
</dbReference>
<protein>
    <recommendedName>
        <fullName evidence="5 12">Alpha-galactosidase</fullName>
        <ecNumber evidence="5 12">3.2.1.22</ecNumber>
    </recommendedName>
    <alternativeName>
        <fullName evidence="12">Melibiase</fullName>
    </alternativeName>
</protein>
<dbReference type="Pfam" id="PF17801">
    <property type="entry name" value="Melibiase_C"/>
    <property type="match status" value="1"/>
</dbReference>
<evidence type="ECO:0000256" key="12">
    <source>
        <dbReference type="RuleBase" id="RU361168"/>
    </source>
</evidence>
<keyword evidence="6" id="KW-0964">Secreted</keyword>
<keyword evidence="11 12" id="KW-0326">Glycosidase</keyword>
<dbReference type="InterPro" id="IPR013780">
    <property type="entry name" value="Glyco_hydro_b"/>
</dbReference>
<comment type="caution">
    <text evidence="15">The sequence shown here is derived from an EMBL/GenBank/DDBJ whole genome shotgun (WGS) entry which is preliminary data.</text>
</comment>
<evidence type="ECO:0000313" key="16">
    <source>
        <dbReference type="Proteomes" id="UP000606974"/>
    </source>
</evidence>
<dbReference type="InterPro" id="IPR002241">
    <property type="entry name" value="Glyco_hydro_27"/>
</dbReference>
<sequence length="490" mass="54556">MMYLPWLATASAALFFPVHALYPLNELAKTPQMGWNNWNSFGCDVDEELLISATEKISQYGLRDAGYQYIVLDDCWSNGRSSNGTLQANTTRFPNGMAEVADRIHKEGFKFGMYSSAGTSTCARYAGSLNYEHQDAQTFAGWGVDYLKYDNCYNEGQSGSPLITYERYKKMSDALNSTGRPILYSMCNWGEDYPWKWAQTVANSWRISGDIYDSFNRPDARCPCSGNEEYNCALAGFHCSAMNILNKVSHYTDKGVPHAWNDLDALEVGNGGMTDDEYKTHFTMWAAVKSALLMGNDLDRLSARDLSILNNPAIIALNQDPRGTSAVRVWRHDVDDVDRYGQGEIQMWSGQLSGGDYFVALLNAGNGSREMNAMADDIFYDAGAEGTSEESTMEWTIHDLWANRMPEDVAQALIDGNSTQAASLNVTSYYFNATETSYEDGLASNNTLLLGRPVGTLRAKGMITAEVPRHGIMAYRLRLAGRGLRKRDEL</sequence>
<dbReference type="InterPro" id="IPR006215">
    <property type="entry name" value="Glyco_hydro_melibiase"/>
</dbReference>
<gene>
    <name evidence="15" type="ORF">GJ744_003480</name>
</gene>
<dbReference type="GO" id="GO:0005995">
    <property type="term" value="P:melibiose catabolic process"/>
    <property type="evidence" value="ECO:0007669"/>
    <property type="project" value="UniProtKB-ARBA"/>
</dbReference>
<dbReference type="Gene3D" id="3.20.20.70">
    <property type="entry name" value="Aldolase class I"/>
    <property type="match status" value="1"/>
</dbReference>
<dbReference type="InterPro" id="IPR013785">
    <property type="entry name" value="Aldolase_TIM"/>
</dbReference>
<organism evidence="15 16">
    <name type="scientific">Endocarpon pusillum</name>
    <dbReference type="NCBI Taxonomy" id="364733"/>
    <lineage>
        <taxon>Eukaryota</taxon>
        <taxon>Fungi</taxon>
        <taxon>Dikarya</taxon>
        <taxon>Ascomycota</taxon>
        <taxon>Pezizomycotina</taxon>
        <taxon>Eurotiomycetes</taxon>
        <taxon>Chaetothyriomycetidae</taxon>
        <taxon>Verrucariales</taxon>
        <taxon>Verrucariaceae</taxon>
        <taxon>Endocarpon</taxon>
    </lineage>
</organism>
<evidence type="ECO:0000256" key="1">
    <source>
        <dbReference type="ARBA" id="ARBA00001255"/>
    </source>
</evidence>
<evidence type="ECO:0000256" key="11">
    <source>
        <dbReference type="ARBA" id="ARBA00023295"/>
    </source>
</evidence>
<feature type="signal peptide" evidence="13">
    <location>
        <begin position="1"/>
        <end position="20"/>
    </location>
</feature>
<proteinExistence type="inferred from homology"/>
<dbReference type="FunFam" id="3.20.20.70:FF:000202">
    <property type="entry name" value="Alpha-galactosidase"/>
    <property type="match status" value="1"/>
</dbReference>
<dbReference type="SUPFAM" id="SSF51011">
    <property type="entry name" value="Glycosyl hydrolase domain"/>
    <property type="match status" value="1"/>
</dbReference>
<comment type="similarity">
    <text evidence="4 12">Belongs to the glycosyl hydrolase 27 family.</text>
</comment>
<accession>A0A8H7E604</accession>
<evidence type="ECO:0000256" key="4">
    <source>
        <dbReference type="ARBA" id="ARBA00009743"/>
    </source>
</evidence>
<evidence type="ECO:0000256" key="2">
    <source>
        <dbReference type="ARBA" id="ARBA00003969"/>
    </source>
</evidence>
<reference evidence="15" key="1">
    <citation type="submission" date="2020-02" db="EMBL/GenBank/DDBJ databases">
        <authorList>
            <person name="Palmer J.M."/>
        </authorList>
    </citation>
    <scope>NUCLEOTIDE SEQUENCE</scope>
    <source>
        <strain evidence="15">EPUS1.4</strain>
        <tissue evidence="15">Thallus</tissue>
    </source>
</reference>
<keyword evidence="16" id="KW-1185">Reference proteome</keyword>
<evidence type="ECO:0000256" key="9">
    <source>
        <dbReference type="ARBA" id="ARBA00023157"/>
    </source>
</evidence>
<evidence type="ECO:0000313" key="15">
    <source>
        <dbReference type="EMBL" id="KAF7511749.1"/>
    </source>
</evidence>
<dbReference type="PROSITE" id="PS00512">
    <property type="entry name" value="ALPHA_GALACTOSIDASE"/>
    <property type="match status" value="1"/>
</dbReference>
<name>A0A8H7E604_9EURO</name>
<dbReference type="InterPro" id="IPR041233">
    <property type="entry name" value="Melibiase_C"/>
</dbReference>
<keyword evidence="10" id="KW-0325">Glycoprotein</keyword>
<dbReference type="InterPro" id="IPR017853">
    <property type="entry name" value="GH"/>
</dbReference>
<comment type="function">
    <text evidence="2">Hydrolyzes a variety of simple alpha-D-galactoside as well as more complex molecules such as oligosaccharides and polysaccharides.</text>
</comment>
<evidence type="ECO:0000256" key="5">
    <source>
        <dbReference type="ARBA" id="ARBA00012755"/>
    </source>
</evidence>
<comment type="catalytic activity">
    <reaction evidence="1 12">
        <text>Hydrolysis of terminal, non-reducing alpha-D-galactose residues in alpha-D-galactosides, including galactose oligosaccharides, galactomannans and galactolipids.</text>
        <dbReference type="EC" id="3.2.1.22"/>
    </reaction>
</comment>
<dbReference type="PANTHER" id="PTHR11452:SF75">
    <property type="entry name" value="ALPHA-GALACTOSIDASE MEL1"/>
    <property type="match status" value="1"/>
</dbReference>
<feature type="chain" id="PRO_5034552696" description="Alpha-galactosidase" evidence="13">
    <location>
        <begin position="21"/>
        <end position="490"/>
    </location>
</feature>
<dbReference type="AlphaFoldDB" id="A0A8H7E604"/>
<keyword evidence="9 12" id="KW-1015">Disulfide bond</keyword>
<evidence type="ECO:0000256" key="3">
    <source>
        <dbReference type="ARBA" id="ARBA00004613"/>
    </source>
</evidence>
<dbReference type="Gene3D" id="2.60.40.1180">
    <property type="entry name" value="Golgi alpha-mannosidase II"/>
    <property type="match status" value="1"/>
</dbReference>
<dbReference type="Pfam" id="PF16499">
    <property type="entry name" value="Melibiase_2"/>
    <property type="match status" value="2"/>
</dbReference>
<feature type="domain" description="Alpha galactosidase C-terminal" evidence="14">
    <location>
        <begin position="342"/>
        <end position="405"/>
    </location>
</feature>
<dbReference type="PANTHER" id="PTHR11452">
    <property type="entry name" value="ALPHA-GALACTOSIDASE/ALPHA-N-ACETYLGALACTOSAMINIDASE"/>
    <property type="match status" value="1"/>
</dbReference>
<dbReference type="PRINTS" id="PR00748">
    <property type="entry name" value="MELIBIASE"/>
</dbReference>
<evidence type="ECO:0000256" key="8">
    <source>
        <dbReference type="ARBA" id="ARBA00022801"/>
    </source>
</evidence>
<evidence type="ECO:0000256" key="6">
    <source>
        <dbReference type="ARBA" id="ARBA00022525"/>
    </source>
</evidence>